<dbReference type="PROSITE" id="PS51257">
    <property type="entry name" value="PROKAR_LIPOPROTEIN"/>
    <property type="match status" value="1"/>
</dbReference>
<evidence type="ECO:0000313" key="4">
    <source>
        <dbReference type="EMBL" id="MDT0416944.1"/>
    </source>
</evidence>
<name>A0ABD5E699_9ACTN</name>
<dbReference type="Pfam" id="PF14016">
    <property type="entry name" value="DUF4232"/>
    <property type="match status" value="1"/>
</dbReference>
<feature type="domain" description="DUF4232" evidence="3">
    <location>
        <begin position="106"/>
        <end position="218"/>
    </location>
</feature>
<protein>
    <submittedName>
        <fullName evidence="4">DUF4232 domain-containing protein</fullName>
    </submittedName>
</protein>
<feature type="compositionally biased region" description="Gly residues" evidence="1">
    <location>
        <begin position="33"/>
        <end position="42"/>
    </location>
</feature>
<organism evidence="4 5">
    <name type="scientific">Streptomyces evansiae</name>
    <dbReference type="NCBI Taxonomy" id="3075535"/>
    <lineage>
        <taxon>Bacteria</taxon>
        <taxon>Bacillati</taxon>
        <taxon>Actinomycetota</taxon>
        <taxon>Actinomycetes</taxon>
        <taxon>Kitasatosporales</taxon>
        <taxon>Streptomycetaceae</taxon>
        <taxon>Streptomyces</taxon>
    </lineage>
</organism>
<evidence type="ECO:0000313" key="5">
    <source>
        <dbReference type="Proteomes" id="UP001183607"/>
    </source>
</evidence>
<keyword evidence="2" id="KW-0732">Signal</keyword>
<feature type="signal peptide" evidence="2">
    <location>
        <begin position="1"/>
        <end position="23"/>
    </location>
</feature>
<dbReference type="AlphaFoldDB" id="A0ABD5E699"/>
<feature type="compositionally biased region" description="Low complexity" evidence="1">
    <location>
        <begin position="43"/>
        <end position="54"/>
    </location>
</feature>
<feature type="compositionally biased region" description="Low complexity" evidence="1">
    <location>
        <begin position="64"/>
        <end position="88"/>
    </location>
</feature>
<reference evidence="5" key="1">
    <citation type="submission" date="2023-07" db="EMBL/GenBank/DDBJ databases">
        <title>30 novel species of actinomycetes from the DSMZ collection.</title>
        <authorList>
            <person name="Nouioui I."/>
        </authorList>
    </citation>
    <scope>NUCLEOTIDE SEQUENCE [LARGE SCALE GENOMIC DNA]</scope>
    <source>
        <strain evidence="5">DSM 41982</strain>
    </source>
</reference>
<feature type="chain" id="PRO_5044860460" evidence="2">
    <location>
        <begin position="24"/>
        <end position="235"/>
    </location>
</feature>
<dbReference type="RefSeq" id="WP_093854591.1">
    <property type="nucleotide sequence ID" value="NZ_JAVRER010000022.1"/>
</dbReference>
<evidence type="ECO:0000259" key="3">
    <source>
        <dbReference type="Pfam" id="PF14016"/>
    </source>
</evidence>
<sequence>MRVKKLPLAAVALLAGLSLTACGGGSDDNAEGGSDGSAGGGTSSAAAGQASVGGASEGDGSATGGAKAAGTSGGSANASSGSGSGSSADADEPEGSGGGRITAGACKTENLAFDTAHGMGEGTLVVSMRNTSGDACSLKGFPGIDILSDEAGAPLSAERSDMTAPAVNLKSGDTTRFTLHYPPSKSGNSGVFINAVDVTPPNETHTQHLSVGFSVEAGADKPGLLVVDPVGAGKQ</sequence>
<feature type="region of interest" description="Disordered" evidence="1">
    <location>
        <begin position="24"/>
        <end position="103"/>
    </location>
</feature>
<evidence type="ECO:0000256" key="2">
    <source>
        <dbReference type="SAM" id="SignalP"/>
    </source>
</evidence>
<evidence type="ECO:0000256" key="1">
    <source>
        <dbReference type="SAM" id="MobiDB-lite"/>
    </source>
</evidence>
<gene>
    <name evidence="4" type="ORF">RM574_15740</name>
</gene>
<proteinExistence type="predicted"/>
<comment type="caution">
    <text evidence="4">The sequence shown here is derived from an EMBL/GenBank/DDBJ whole genome shotgun (WGS) entry which is preliminary data.</text>
</comment>
<dbReference type="InterPro" id="IPR025326">
    <property type="entry name" value="DUF4232"/>
</dbReference>
<dbReference type="Proteomes" id="UP001183607">
    <property type="component" value="Unassembled WGS sequence"/>
</dbReference>
<accession>A0ABD5E699</accession>
<dbReference type="EMBL" id="JAVRER010000022">
    <property type="protein sequence ID" value="MDT0416944.1"/>
    <property type="molecule type" value="Genomic_DNA"/>
</dbReference>